<name>A0ABY7DKS7_MYAAR</name>
<feature type="compositionally biased region" description="Low complexity" evidence="1">
    <location>
        <begin position="321"/>
        <end position="337"/>
    </location>
</feature>
<dbReference type="Pfam" id="PF00106">
    <property type="entry name" value="adh_short"/>
    <property type="match status" value="1"/>
</dbReference>
<proteinExistence type="predicted"/>
<gene>
    <name evidence="2" type="ORF">MAR_029997</name>
</gene>
<evidence type="ECO:0000256" key="1">
    <source>
        <dbReference type="SAM" id="MobiDB-lite"/>
    </source>
</evidence>
<dbReference type="InterPro" id="IPR002347">
    <property type="entry name" value="SDR_fam"/>
</dbReference>
<accession>A0ABY7DKS7</accession>
<dbReference type="EMBL" id="CP111013">
    <property type="protein sequence ID" value="WAQ97307.1"/>
    <property type="molecule type" value="Genomic_DNA"/>
</dbReference>
<keyword evidence="3" id="KW-1185">Reference proteome</keyword>
<sequence length="337" mass="36970">MDRARLAVAAVVVGLALWWSGQGGVAAIWLLGSLGALALYPHKIVRVDPSGKAVFITGCDSGFGNSLARRLFARGYLVFAGCLNPECTGAQKLKADCTGKLHVLSVDVTDEWQVRGAVKYVKENIGDHGLWAVVNNAGVAIFTEIEWCSVLQFQRILDVNVLGVVRVTKAFLPLIRTAQGRVRACIAFSDALRLEMKKFHVKVVTIEPTLYKTPISEKNVLEQQNRKSWSETPPEIKEAYGDEYFDAFIHNIDNQMKRAIPNTTYVIDLMENAVTDVNPQARYVAATPAGKIRAAILSFLPQTITDIIFEKTTPKCLPRQSTSSSVSSASDNDVNSN</sequence>
<protein>
    <submittedName>
        <fullName evidence="2">DR9C7-like protein</fullName>
    </submittedName>
</protein>
<dbReference type="PANTHER" id="PTHR43313:SF36">
    <property type="entry name" value="D-BETA-HYDROXYBUTYRATE DEHYDROGENASE, MITOCHONDRIAL"/>
    <property type="match status" value="1"/>
</dbReference>
<dbReference type="Proteomes" id="UP001164746">
    <property type="component" value="Chromosome 2"/>
</dbReference>
<dbReference type="PRINTS" id="PR00081">
    <property type="entry name" value="GDHRDH"/>
</dbReference>
<dbReference type="PANTHER" id="PTHR43313">
    <property type="entry name" value="SHORT-CHAIN DEHYDROGENASE/REDUCTASE FAMILY 9C"/>
    <property type="match status" value="1"/>
</dbReference>
<evidence type="ECO:0000313" key="2">
    <source>
        <dbReference type="EMBL" id="WAQ97307.1"/>
    </source>
</evidence>
<feature type="region of interest" description="Disordered" evidence="1">
    <location>
        <begin position="316"/>
        <end position="337"/>
    </location>
</feature>
<dbReference type="InterPro" id="IPR036291">
    <property type="entry name" value="NAD(P)-bd_dom_sf"/>
</dbReference>
<evidence type="ECO:0000313" key="3">
    <source>
        <dbReference type="Proteomes" id="UP001164746"/>
    </source>
</evidence>
<reference evidence="2" key="1">
    <citation type="submission" date="2022-11" db="EMBL/GenBank/DDBJ databases">
        <title>Centuries of genome instability and evolution in soft-shell clam transmissible cancer (bioRxiv).</title>
        <authorList>
            <person name="Hart S.F.M."/>
            <person name="Yonemitsu M.A."/>
            <person name="Giersch R.M."/>
            <person name="Beal B.F."/>
            <person name="Arriagada G."/>
            <person name="Davis B.W."/>
            <person name="Ostrander E.A."/>
            <person name="Goff S.P."/>
            <person name="Metzger M.J."/>
        </authorList>
    </citation>
    <scope>NUCLEOTIDE SEQUENCE</scope>
    <source>
        <strain evidence="2">MELC-2E11</strain>
        <tissue evidence="2">Siphon/mantle</tissue>
    </source>
</reference>
<dbReference type="Gene3D" id="3.40.50.720">
    <property type="entry name" value="NAD(P)-binding Rossmann-like Domain"/>
    <property type="match status" value="1"/>
</dbReference>
<dbReference type="SUPFAM" id="SSF51735">
    <property type="entry name" value="NAD(P)-binding Rossmann-fold domains"/>
    <property type="match status" value="1"/>
</dbReference>
<organism evidence="2 3">
    <name type="scientific">Mya arenaria</name>
    <name type="common">Soft-shell clam</name>
    <dbReference type="NCBI Taxonomy" id="6604"/>
    <lineage>
        <taxon>Eukaryota</taxon>
        <taxon>Metazoa</taxon>
        <taxon>Spiralia</taxon>
        <taxon>Lophotrochozoa</taxon>
        <taxon>Mollusca</taxon>
        <taxon>Bivalvia</taxon>
        <taxon>Autobranchia</taxon>
        <taxon>Heteroconchia</taxon>
        <taxon>Euheterodonta</taxon>
        <taxon>Imparidentia</taxon>
        <taxon>Neoheterodontei</taxon>
        <taxon>Myida</taxon>
        <taxon>Myoidea</taxon>
        <taxon>Myidae</taxon>
        <taxon>Mya</taxon>
    </lineage>
</organism>